<sequence>MTYKSRMAGALADVVGASKGAATGPASTLPIDALRPGASQPRRYFDGKKMQELVASVKERGVLQPLLVRPTDTGYEIVAGERRWRAAKEAGLRDVPVLIRTLTDEEARYASLGENLLRDDLAPFDEIEGKLNLVALVLGVTPERAANRLNELVRNPDPETVETLTAVFSQLGRESWESYARNKLAVFGWPTPILAAMRQGLEFTKAKLINSAPAEMQGDLIAAALQGASRSELQAGIEQNRRPTKKPTNEYDQAAKLLRNRRKMAKLSLETTERVQQLTRELLDLLEDL</sequence>
<dbReference type="Gene3D" id="1.10.10.2830">
    <property type="match status" value="1"/>
</dbReference>
<dbReference type="EMBL" id="BMMA01000024">
    <property type="protein sequence ID" value="GGI88067.1"/>
    <property type="molecule type" value="Genomic_DNA"/>
</dbReference>
<dbReference type="GO" id="GO:0007059">
    <property type="term" value="P:chromosome segregation"/>
    <property type="evidence" value="ECO:0007669"/>
    <property type="project" value="TreeGrafter"/>
</dbReference>
<protein>
    <submittedName>
        <fullName evidence="4">Plasmid-partitioning protein ParB</fullName>
    </submittedName>
</protein>
<organism evidence="4 7">
    <name type="scientific">Deinococcus wulumuqiensis</name>
    <dbReference type="NCBI Taxonomy" id="980427"/>
    <lineage>
        <taxon>Bacteria</taxon>
        <taxon>Thermotogati</taxon>
        <taxon>Deinococcota</taxon>
        <taxon>Deinococci</taxon>
        <taxon>Deinococcales</taxon>
        <taxon>Deinococcaceae</taxon>
        <taxon>Deinococcus</taxon>
    </lineage>
</organism>
<reference evidence="4" key="2">
    <citation type="journal article" date="2014" name="Int. J. Syst. Evol. Microbiol.">
        <title>Complete genome sequence of Corynebacterium casei LMG S-19264T (=DSM 44701T), isolated from a smear-ripened cheese.</title>
        <authorList>
            <consortium name="US DOE Joint Genome Institute (JGI-PGF)"/>
            <person name="Walter F."/>
            <person name="Albersmeier A."/>
            <person name="Kalinowski J."/>
            <person name="Ruckert C."/>
        </authorList>
    </citation>
    <scope>NUCLEOTIDE SEQUENCE</scope>
    <source>
        <strain evidence="4">CGMCC 1.8885</strain>
    </source>
</reference>
<evidence type="ECO:0000256" key="2">
    <source>
        <dbReference type="ARBA" id="ARBA00023125"/>
    </source>
</evidence>
<dbReference type="PANTHER" id="PTHR33375">
    <property type="entry name" value="CHROMOSOME-PARTITIONING PROTEIN PARB-RELATED"/>
    <property type="match status" value="1"/>
</dbReference>
<dbReference type="Gene3D" id="3.90.1530.30">
    <property type="match status" value="1"/>
</dbReference>
<proteinExistence type="inferred from homology"/>
<dbReference type="GeneID" id="59166911"/>
<dbReference type="GO" id="GO:0005694">
    <property type="term" value="C:chromosome"/>
    <property type="evidence" value="ECO:0007669"/>
    <property type="project" value="TreeGrafter"/>
</dbReference>
<evidence type="ECO:0000256" key="1">
    <source>
        <dbReference type="ARBA" id="ARBA00006295"/>
    </source>
</evidence>
<dbReference type="Proteomes" id="UP000630135">
    <property type="component" value="Unassembled WGS sequence"/>
</dbReference>
<evidence type="ECO:0000313" key="5">
    <source>
        <dbReference type="EMBL" id="GGP30315.1"/>
    </source>
</evidence>
<evidence type="ECO:0000313" key="6">
    <source>
        <dbReference type="Proteomes" id="UP000630135"/>
    </source>
</evidence>
<dbReference type="FunFam" id="3.90.1530.30:FF:000001">
    <property type="entry name" value="Chromosome partitioning protein ParB"/>
    <property type="match status" value="1"/>
</dbReference>
<comment type="caution">
    <text evidence="4">The sequence shown here is derived from an EMBL/GenBank/DDBJ whole genome shotgun (WGS) entry which is preliminary data.</text>
</comment>
<gene>
    <name evidence="5" type="ORF">GCM10008021_19660</name>
    <name evidence="4" type="ORF">GCM10010914_23080</name>
</gene>
<reference evidence="5" key="1">
    <citation type="journal article" date="2014" name="Int. J. Syst. Evol. Microbiol.">
        <title>Complete genome of a new Firmicutes species belonging to the dominant human colonic microbiota ('Ruminococcus bicirculans') reveals two chromosomes and a selective capacity to utilize plant glucans.</title>
        <authorList>
            <consortium name="NISC Comparative Sequencing Program"/>
            <person name="Wegmann U."/>
            <person name="Louis P."/>
            <person name="Goesmann A."/>
            <person name="Henrissat B."/>
            <person name="Duncan S.H."/>
            <person name="Flint H.J."/>
        </authorList>
    </citation>
    <scope>NUCLEOTIDE SEQUENCE</scope>
    <source>
        <strain evidence="5">CGMCC 1.8884</strain>
    </source>
</reference>
<dbReference type="EMBL" id="BMLZ01000024">
    <property type="protein sequence ID" value="GGP30315.1"/>
    <property type="molecule type" value="Genomic_DNA"/>
</dbReference>
<keyword evidence="6" id="KW-1185">Reference proteome</keyword>
<keyword evidence="2" id="KW-0238">DNA-binding</keyword>
<dbReference type="InterPro" id="IPR004437">
    <property type="entry name" value="ParB/RepB/Spo0J"/>
</dbReference>
<reference evidence="4" key="4">
    <citation type="submission" date="2023-08" db="EMBL/GenBank/DDBJ databases">
        <authorList>
            <person name="Sun Q."/>
            <person name="Zhou Y."/>
        </authorList>
    </citation>
    <scope>NUCLEOTIDE SEQUENCE</scope>
    <source>
        <strain evidence="5">CGMCC 1.8884</strain>
        <strain evidence="4">CGMCC 1.8885</strain>
    </source>
</reference>
<dbReference type="SMART" id="SM00470">
    <property type="entry name" value="ParB"/>
    <property type="match status" value="1"/>
</dbReference>
<feature type="domain" description="ParB-like N-terminal" evidence="3">
    <location>
        <begin position="27"/>
        <end position="116"/>
    </location>
</feature>
<dbReference type="InterPro" id="IPR003115">
    <property type="entry name" value="ParB_N"/>
</dbReference>
<reference evidence="6" key="3">
    <citation type="journal article" date="2019" name="Int. J. Syst. Evol. Microbiol.">
        <title>The Global Catalogue of Microorganisms (GCM) 10K type strain sequencing project: providing services to taxonomists for standard genome sequencing and annotation.</title>
        <authorList>
            <consortium name="The Broad Institute Genomics Platform"/>
            <consortium name="The Broad Institute Genome Sequencing Center for Infectious Disease"/>
            <person name="Wu L."/>
            <person name="Ma J."/>
        </authorList>
    </citation>
    <scope>NUCLEOTIDE SEQUENCE [LARGE SCALE GENOMIC DNA]</scope>
    <source>
        <strain evidence="6">CGMCC 1.8884</strain>
    </source>
</reference>
<dbReference type="Pfam" id="PF02195">
    <property type="entry name" value="ParB_N"/>
    <property type="match status" value="1"/>
</dbReference>
<evidence type="ECO:0000313" key="7">
    <source>
        <dbReference type="Proteomes" id="UP000652720"/>
    </source>
</evidence>
<evidence type="ECO:0000313" key="4">
    <source>
        <dbReference type="EMBL" id="GGI88067.1"/>
    </source>
</evidence>
<dbReference type="Proteomes" id="UP000652720">
    <property type="component" value="Unassembled WGS sequence"/>
</dbReference>
<dbReference type="CDD" id="cd16393">
    <property type="entry name" value="SPO0J_N"/>
    <property type="match status" value="1"/>
</dbReference>
<dbReference type="InterPro" id="IPR036086">
    <property type="entry name" value="ParB/Sulfiredoxin_sf"/>
</dbReference>
<name>A0AAV4K5U1_9DEIO</name>
<dbReference type="PANTHER" id="PTHR33375:SF7">
    <property type="entry name" value="CHROMOSOME 2-PARTITIONING PROTEIN PARB-RELATED"/>
    <property type="match status" value="1"/>
</dbReference>
<dbReference type="SUPFAM" id="SSF110849">
    <property type="entry name" value="ParB/Sulfiredoxin"/>
    <property type="match status" value="1"/>
</dbReference>
<dbReference type="InterPro" id="IPR050336">
    <property type="entry name" value="Chromosome_partition/occlusion"/>
</dbReference>
<dbReference type="NCBIfam" id="TIGR00180">
    <property type="entry name" value="parB_part"/>
    <property type="match status" value="1"/>
</dbReference>
<comment type="similarity">
    <text evidence="1">Belongs to the ParB family.</text>
</comment>
<dbReference type="RefSeq" id="WP_025566733.1">
    <property type="nucleotide sequence ID" value="NZ_BMLZ01000024.1"/>
</dbReference>
<dbReference type="GO" id="GO:0003677">
    <property type="term" value="F:DNA binding"/>
    <property type="evidence" value="ECO:0007669"/>
    <property type="project" value="UniProtKB-KW"/>
</dbReference>
<dbReference type="AlphaFoldDB" id="A0AAV4K5U1"/>
<evidence type="ECO:0000259" key="3">
    <source>
        <dbReference type="SMART" id="SM00470"/>
    </source>
</evidence>
<accession>A0AAV4K5U1</accession>